<dbReference type="AlphaFoldDB" id="A0A7X5LJH5"/>
<dbReference type="InterPro" id="IPR029058">
    <property type="entry name" value="AB_hydrolase_fold"/>
</dbReference>
<dbReference type="EMBL" id="JAAAWN010000004">
    <property type="protein sequence ID" value="NDV90488.1"/>
    <property type="molecule type" value="Genomic_DNA"/>
</dbReference>
<dbReference type="Proteomes" id="UP000470213">
    <property type="component" value="Unassembled WGS sequence"/>
</dbReference>
<dbReference type="SUPFAM" id="SSF53474">
    <property type="entry name" value="alpha/beta-Hydrolases"/>
    <property type="match status" value="1"/>
</dbReference>
<dbReference type="PANTHER" id="PTHR48081:SF6">
    <property type="entry name" value="PEPTIDASE S9 PROLYL OLIGOPEPTIDASE CATALYTIC DOMAIN-CONTAINING PROTEIN"/>
    <property type="match status" value="1"/>
</dbReference>
<dbReference type="InterPro" id="IPR049492">
    <property type="entry name" value="BD-FAE-like_dom"/>
</dbReference>
<feature type="domain" description="BD-FAE-like" evidence="2">
    <location>
        <begin position="49"/>
        <end position="245"/>
    </location>
</feature>
<proteinExistence type="predicted"/>
<dbReference type="InterPro" id="IPR050300">
    <property type="entry name" value="GDXG_lipolytic_enzyme"/>
</dbReference>
<dbReference type="PANTHER" id="PTHR48081">
    <property type="entry name" value="AB HYDROLASE SUPERFAMILY PROTEIN C4A8.06C"/>
    <property type="match status" value="1"/>
</dbReference>
<evidence type="ECO:0000313" key="3">
    <source>
        <dbReference type="EMBL" id="NDV90488.1"/>
    </source>
</evidence>
<organism evidence="3 4">
    <name type="scientific">Alteromonas profundi</name>
    <dbReference type="NCBI Taxonomy" id="2696062"/>
    <lineage>
        <taxon>Bacteria</taxon>
        <taxon>Pseudomonadati</taxon>
        <taxon>Pseudomonadota</taxon>
        <taxon>Gammaproteobacteria</taxon>
        <taxon>Alteromonadales</taxon>
        <taxon>Alteromonadaceae</taxon>
        <taxon>Alteromonas/Salinimonas group</taxon>
        <taxon>Alteromonas</taxon>
    </lineage>
</organism>
<keyword evidence="1 3" id="KW-0378">Hydrolase</keyword>
<accession>A0A7X5LJH5</accession>
<dbReference type="Pfam" id="PF20434">
    <property type="entry name" value="BD-FAE"/>
    <property type="match status" value="1"/>
</dbReference>
<keyword evidence="4" id="KW-1185">Reference proteome</keyword>
<protein>
    <submittedName>
        <fullName evidence="3">Alpha/beta hydrolase fold domain-containing protein</fullName>
    </submittedName>
</protein>
<dbReference type="GO" id="GO:0016787">
    <property type="term" value="F:hydrolase activity"/>
    <property type="evidence" value="ECO:0007669"/>
    <property type="project" value="UniProtKB-KW"/>
</dbReference>
<gene>
    <name evidence="3" type="ORF">GTH32_04655</name>
</gene>
<reference evidence="3 4" key="1">
    <citation type="submission" date="2020-01" db="EMBL/GenBank/DDBJ databases">
        <authorList>
            <person name="Chen J."/>
            <person name="Zhu S."/>
            <person name="Yang J."/>
        </authorList>
    </citation>
    <scope>NUCLEOTIDE SEQUENCE [LARGE SCALE GENOMIC DNA]</scope>
    <source>
        <strain evidence="3 4">345S023</strain>
    </source>
</reference>
<name>A0A7X5LJH5_9ALTE</name>
<sequence>MPKETSENIPLYSRSIPGAREAIDQESIESQDVTGRFVINVSQPQLTAYWPSSKVHNGGAIVICPGGGYRGLSVDLEGHAIAVELVKLGISAFVLKYRTPSTITMDNPKMGPLQDIQQALHIINTQATNWQINAEKIGVMGFSAGGHLASSAAVHYNRPVPRNTVPKLLKPAFQILIYPVISMDPAITHIQSKTLLLGEQVSAADIRYFSNDMQVTEDSPPAFILHANDDSHVPVENSIRYYQALRKSQVPVQLLTLPHGGHGFGMYHQYTWFETLKMWLKLYDFIR</sequence>
<dbReference type="Gene3D" id="3.40.50.1820">
    <property type="entry name" value="alpha/beta hydrolase"/>
    <property type="match status" value="1"/>
</dbReference>
<comment type="caution">
    <text evidence="3">The sequence shown here is derived from an EMBL/GenBank/DDBJ whole genome shotgun (WGS) entry which is preliminary data.</text>
</comment>
<dbReference type="RefSeq" id="WP_163084077.1">
    <property type="nucleotide sequence ID" value="NZ_JAAAWN010000004.1"/>
</dbReference>
<evidence type="ECO:0000259" key="2">
    <source>
        <dbReference type="Pfam" id="PF20434"/>
    </source>
</evidence>
<evidence type="ECO:0000313" key="4">
    <source>
        <dbReference type="Proteomes" id="UP000470213"/>
    </source>
</evidence>
<evidence type="ECO:0000256" key="1">
    <source>
        <dbReference type="ARBA" id="ARBA00022801"/>
    </source>
</evidence>